<organism evidence="2 3">
    <name type="scientific">Cinchona calisaya</name>
    <dbReference type="NCBI Taxonomy" id="153742"/>
    <lineage>
        <taxon>Eukaryota</taxon>
        <taxon>Viridiplantae</taxon>
        <taxon>Streptophyta</taxon>
        <taxon>Embryophyta</taxon>
        <taxon>Tracheophyta</taxon>
        <taxon>Spermatophyta</taxon>
        <taxon>Magnoliopsida</taxon>
        <taxon>eudicotyledons</taxon>
        <taxon>Gunneridae</taxon>
        <taxon>Pentapetalae</taxon>
        <taxon>asterids</taxon>
        <taxon>lamiids</taxon>
        <taxon>Gentianales</taxon>
        <taxon>Rubiaceae</taxon>
        <taxon>Cinchonoideae</taxon>
        <taxon>Cinchoneae</taxon>
        <taxon>Cinchona</taxon>
    </lineage>
</organism>
<protein>
    <recommendedName>
        <fullName evidence="1">Reverse transcriptase Ty1/copia-type domain-containing protein</fullName>
    </recommendedName>
</protein>
<gene>
    <name evidence="2" type="ORF">ACH5RR_026650</name>
</gene>
<evidence type="ECO:0000313" key="3">
    <source>
        <dbReference type="Proteomes" id="UP001630127"/>
    </source>
</evidence>
<dbReference type="EMBL" id="JBJUIK010000011">
    <property type="protein sequence ID" value="KAL3513933.1"/>
    <property type="molecule type" value="Genomic_DNA"/>
</dbReference>
<dbReference type="Pfam" id="PF07727">
    <property type="entry name" value="RVT_2"/>
    <property type="match status" value="1"/>
</dbReference>
<evidence type="ECO:0000313" key="2">
    <source>
        <dbReference type="EMBL" id="KAL3513933.1"/>
    </source>
</evidence>
<dbReference type="AlphaFoldDB" id="A0ABD2Z855"/>
<comment type="caution">
    <text evidence="2">The sequence shown here is derived from an EMBL/GenBank/DDBJ whole genome shotgun (WGS) entry which is preliminary data.</text>
</comment>
<dbReference type="SUPFAM" id="SSF56672">
    <property type="entry name" value="DNA/RNA polymerases"/>
    <property type="match status" value="1"/>
</dbReference>
<keyword evidence="3" id="KW-1185">Reference proteome</keyword>
<sequence>MGSSQSPIIEFKDCMMRRFEMTDMGLLCYFLGLEVHQSGGGIFISQRKFAIDLLKRFGMTNCKVSATPMNMNEKLQVEDGTRKGNAIHYRSLMGGLIYLTHTRPDIAFLVGVFSSFMNSPTKNHFGVAKRIMRYIAGTVEYGIWFSQKFECKLFGYTDSDWERCLKDKKVLQETCFLLGLGLSHGAQRSNQL</sequence>
<name>A0ABD2Z855_9GENT</name>
<evidence type="ECO:0000259" key="1">
    <source>
        <dbReference type="Pfam" id="PF07727"/>
    </source>
</evidence>
<dbReference type="Proteomes" id="UP001630127">
    <property type="component" value="Unassembled WGS sequence"/>
</dbReference>
<dbReference type="PANTHER" id="PTHR11439:SF463">
    <property type="entry name" value="REVERSE TRANSCRIPTASE TY1_COPIA-TYPE DOMAIN-CONTAINING PROTEIN"/>
    <property type="match status" value="1"/>
</dbReference>
<accession>A0ABD2Z855</accession>
<dbReference type="InterPro" id="IPR043502">
    <property type="entry name" value="DNA/RNA_pol_sf"/>
</dbReference>
<proteinExistence type="predicted"/>
<feature type="domain" description="Reverse transcriptase Ty1/copia-type" evidence="1">
    <location>
        <begin position="5"/>
        <end position="69"/>
    </location>
</feature>
<dbReference type="InterPro" id="IPR013103">
    <property type="entry name" value="RVT_2"/>
</dbReference>
<reference evidence="2 3" key="1">
    <citation type="submission" date="2024-11" db="EMBL/GenBank/DDBJ databases">
        <title>A near-complete genome assembly of Cinchona calisaya.</title>
        <authorList>
            <person name="Lian D.C."/>
            <person name="Zhao X.W."/>
            <person name="Wei L."/>
        </authorList>
    </citation>
    <scope>NUCLEOTIDE SEQUENCE [LARGE SCALE GENOMIC DNA]</scope>
    <source>
        <tissue evidence="2">Nenye</tissue>
    </source>
</reference>
<dbReference type="PANTHER" id="PTHR11439">
    <property type="entry name" value="GAG-POL-RELATED RETROTRANSPOSON"/>
    <property type="match status" value="1"/>
</dbReference>